<dbReference type="NCBIfam" id="TIGR00374">
    <property type="entry name" value="flippase-like domain"/>
    <property type="match status" value="1"/>
</dbReference>
<gene>
    <name evidence="6" type="primary">mprF</name>
    <name evidence="9" type="ORF">IAC61_00355</name>
</gene>
<dbReference type="EC" id="2.3.2.3" evidence="6"/>
<dbReference type="Proteomes" id="UP000823634">
    <property type="component" value="Unassembled WGS sequence"/>
</dbReference>
<reference evidence="9" key="1">
    <citation type="submission" date="2020-10" db="EMBL/GenBank/DDBJ databases">
        <authorList>
            <person name="Gilroy R."/>
        </authorList>
    </citation>
    <scope>NUCLEOTIDE SEQUENCE</scope>
    <source>
        <strain evidence="9">17113</strain>
    </source>
</reference>
<accession>A0A9D9DGP3</accession>
<keyword evidence="6" id="KW-0046">Antibiotic resistance</keyword>
<dbReference type="GO" id="GO:0005886">
    <property type="term" value="C:plasma membrane"/>
    <property type="evidence" value="ECO:0007669"/>
    <property type="project" value="UniProtKB-SubCell"/>
</dbReference>
<comment type="similarity">
    <text evidence="6">Belongs to the LPG synthase family.</text>
</comment>
<dbReference type="InterPro" id="IPR022791">
    <property type="entry name" value="L-PG_synthase/AglD"/>
</dbReference>
<feature type="transmembrane region" description="Helical" evidence="6">
    <location>
        <begin position="338"/>
        <end position="359"/>
    </location>
</feature>
<feature type="transmembrane region" description="Helical" evidence="6">
    <location>
        <begin position="18"/>
        <end position="35"/>
    </location>
</feature>
<evidence type="ECO:0000313" key="10">
    <source>
        <dbReference type="Proteomes" id="UP000823634"/>
    </source>
</evidence>
<reference evidence="9" key="2">
    <citation type="journal article" date="2021" name="PeerJ">
        <title>Extensive microbial diversity within the chicken gut microbiome revealed by metagenomics and culture.</title>
        <authorList>
            <person name="Gilroy R."/>
            <person name="Ravi A."/>
            <person name="Getino M."/>
            <person name="Pursley I."/>
            <person name="Horton D.L."/>
            <person name="Alikhan N.F."/>
            <person name="Baker D."/>
            <person name="Gharbi K."/>
            <person name="Hall N."/>
            <person name="Watson M."/>
            <person name="Adriaenssens E.M."/>
            <person name="Foster-Nyarko E."/>
            <person name="Jarju S."/>
            <person name="Secka A."/>
            <person name="Antonio M."/>
            <person name="Oren A."/>
            <person name="Chaudhuri R.R."/>
            <person name="La Ragione R."/>
            <person name="Hildebrand F."/>
            <person name="Pallen M.J."/>
        </authorList>
    </citation>
    <scope>NUCLEOTIDE SEQUENCE</scope>
    <source>
        <strain evidence="9">17113</strain>
    </source>
</reference>
<feature type="transmembrane region" description="Helical" evidence="6">
    <location>
        <begin position="204"/>
        <end position="225"/>
    </location>
</feature>
<keyword evidence="2" id="KW-1003">Cell membrane</keyword>
<keyword evidence="4 6" id="KW-1133">Transmembrane helix</keyword>
<evidence type="ECO:0000256" key="2">
    <source>
        <dbReference type="ARBA" id="ARBA00022475"/>
    </source>
</evidence>
<evidence type="ECO:0000313" key="9">
    <source>
        <dbReference type="EMBL" id="MBO8425755.1"/>
    </source>
</evidence>
<feature type="transmembrane region" description="Helical" evidence="6">
    <location>
        <begin position="55"/>
        <end position="78"/>
    </location>
</feature>
<evidence type="ECO:0000256" key="8">
    <source>
        <dbReference type="SAM" id="MobiDB-lite"/>
    </source>
</evidence>
<comment type="catalytic activity">
    <reaction evidence="6">
        <text>L-lysyl-tRNA(Lys) + a 1,2-diacyl-sn-glycero-3-phospho-(1'-sn-glycerol) = a 1,2-diacyl-sn-glycero-3-phospho-1'-(3'-O-L-lysyl)-sn-glycerol + tRNA(Lys)</text>
        <dbReference type="Rhea" id="RHEA:10668"/>
        <dbReference type="Rhea" id="RHEA-COMP:9696"/>
        <dbReference type="Rhea" id="RHEA-COMP:9697"/>
        <dbReference type="ChEBI" id="CHEBI:64716"/>
        <dbReference type="ChEBI" id="CHEBI:75792"/>
        <dbReference type="ChEBI" id="CHEBI:78442"/>
        <dbReference type="ChEBI" id="CHEBI:78529"/>
        <dbReference type="EC" id="2.3.2.3"/>
    </reaction>
</comment>
<feature type="transmembrane region" description="Helical" evidence="6">
    <location>
        <begin position="246"/>
        <end position="266"/>
    </location>
</feature>
<evidence type="ECO:0000256" key="7">
    <source>
        <dbReference type="SAM" id="Coils"/>
    </source>
</evidence>
<feature type="transmembrane region" description="Helical" evidence="6">
    <location>
        <begin position="123"/>
        <end position="142"/>
    </location>
</feature>
<evidence type="ECO:0000256" key="6">
    <source>
        <dbReference type="RuleBase" id="RU363042"/>
    </source>
</evidence>
<dbReference type="PANTHER" id="PTHR37693:SF1">
    <property type="entry name" value="INTEGRAL MEMBRANE PROTEIN"/>
    <property type="match status" value="1"/>
</dbReference>
<dbReference type="EMBL" id="JADINA010000002">
    <property type="protein sequence ID" value="MBO8425755.1"/>
    <property type="molecule type" value="Genomic_DNA"/>
</dbReference>
<feature type="coiled-coil region" evidence="7">
    <location>
        <begin position="222"/>
        <end position="249"/>
    </location>
</feature>
<evidence type="ECO:0000256" key="4">
    <source>
        <dbReference type="ARBA" id="ARBA00022989"/>
    </source>
</evidence>
<keyword evidence="5 6" id="KW-0472">Membrane</keyword>
<sequence>MEKAKAPLETSRRKTLKYVIYILIVLIATGLSLFFSLNGQFNEVISTLGSADWRYVLIIFALVAASYLVDGLIILVFCRLYTRKYYFHQGLAASLVGQFYSNVTPGSSGGQVMQAYTLKSQGVPISNAASIFVMWFILYQSVLVGFDVVAFIFELKTVIATPVYTLGAFGTTINLPIIPIIVLGFLLNISIIFLLVVMSYSHRFHNFIIVYVIGFLGKIRIVKNVELSRERARAQVENFKIELRRLMSNIPVLILQTILFIVMLTLRNSVPYFAGLAVGGFTDPSFPAYAHSVLLSSFHQMMTGVIPLPGSAGVSEFFFDALFSNSVPNRAVRSSMQLLWRTATFHAVFLVSGLVSALYRSRPKEPMHYANRNTFIDLQLSTFDERKRSADTLFQTRQLSRLALQKKLSETLSFSKKKSPEPKESSAPKLPPVATKKESVPLPKAKAEPAISKIKPKEKQRAMKDQDVYGEWDDLSL</sequence>
<keyword evidence="7" id="KW-0175">Coiled coil</keyword>
<evidence type="ECO:0000256" key="3">
    <source>
        <dbReference type="ARBA" id="ARBA00022692"/>
    </source>
</evidence>
<protein>
    <recommendedName>
        <fullName evidence="6">Phosphatidylglycerol lysyltransferase</fullName>
        <ecNumber evidence="6">2.3.2.3</ecNumber>
    </recommendedName>
    <alternativeName>
        <fullName evidence="6">Lysylphosphatidylglycerol synthase</fullName>
    </alternativeName>
</protein>
<dbReference type="AlphaFoldDB" id="A0A9D9DGP3"/>
<organism evidence="9 10">
    <name type="scientific">Candidatus Alloenteromonas pullistercoris</name>
    <dbReference type="NCBI Taxonomy" id="2840785"/>
    <lineage>
        <taxon>Bacteria</taxon>
        <taxon>Bacillati</taxon>
        <taxon>Bacillota</taxon>
        <taxon>Bacillota incertae sedis</taxon>
        <taxon>Candidatus Alloenteromonas</taxon>
    </lineage>
</organism>
<feature type="transmembrane region" description="Helical" evidence="6">
    <location>
        <begin position="148"/>
        <end position="170"/>
    </location>
</feature>
<dbReference type="Pfam" id="PF03706">
    <property type="entry name" value="LPG_synthase_TM"/>
    <property type="match status" value="1"/>
</dbReference>
<name>A0A9D9DGP3_9FIRM</name>
<comment type="subcellular location">
    <subcellularLocation>
        <location evidence="1 6">Cell membrane</location>
        <topology evidence="1 6">Multi-pass membrane protein</topology>
    </subcellularLocation>
</comment>
<dbReference type="GO" id="GO:0050071">
    <property type="term" value="F:phosphatidylglycerol lysyltransferase activity"/>
    <property type="evidence" value="ECO:0007669"/>
    <property type="project" value="UniProtKB-EC"/>
</dbReference>
<feature type="transmembrane region" description="Helical" evidence="6">
    <location>
        <begin position="177"/>
        <end position="198"/>
    </location>
</feature>
<dbReference type="GO" id="GO:0046677">
    <property type="term" value="P:response to antibiotic"/>
    <property type="evidence" value="ECO:0007669"/>
    <property type="project" value="UniProtKB-KW"/>
</dbReference>
<dbReference type="PANTHER" id="PTHR37693">
    <property type="entry name" value="PHOSPHATIDYLGLYCEROL LYSYLTRANSFERASE"/>
    <property type="match status" value="1"/>
</dbReference>
<feature type="region of interest" description="Disordered" evidence="8">
    <location>
        <begin position="413"/>
        <end position="477"/>
    </location>
</feature>
<dbReference type="GO" id="GO:0006629">
    <property type="term" value="P:lipid metabolic process"/>
    <property type="evidence" value="ECO:0007669"/>
    <property type="project" value="UniProtKB-KW"/>
</dbReference>
<keyword evidence="3 6" id="KW-0812">Transmembrane</keyword>
<comment type="caution">
    <text evidence="9">The sequence shown here is derived from an EMBL/GenBank/DDBJ whole genome shotgun (WGS) entry which is preliminary data.</text>
</comment>
<proteinExistence type="inferred from homology"/>
<feature type="compositionally biased region" description="Acidic residues" evidence="8">
    <location>
        <begin position="468"/>
        <end position="477"/>
    </location>
</feature>
<keyword evidence="6" id="KW-0808">Transferase</keyword>
<keyword evidence="6" id="KW-0443">Lipid metabolism</keyword>
<feature type="compositionally biased region" description="Basic and acidic residues" evidence="8">
    <location>
        <begin position="455"/>
        <end position="467"/>
    </location>
</feature>
<evidence type="ECO:0000256" key="1">
    <source>
        <dbReference type="ARBA" id="ARBA00004651"/>
    </source>
</evidence>
<comment type="function">
    <text evidence="6">Catalyzes the transfer of a lysyl group from L-lysyl-tRNA(Lys) to membrane-bound phosphatidylglycerol (PG), which produces lysylphosphatidylglycerol (LPG), a major component of the bacterial membrane with a positive net charge. LPG synthesis contributes to bacterial virulence as it is involved in the resistance mechanism against cationic antimicrobial peptides (CAMP) produces by the host's immune system (defensins, cathelicidins) and by the competing microorganisms.</text>
</comment>
<evidence type="ECO:0000256" key="5">
    <source>
        <dbReference type="ARBA" id="ARBA00023136"/>
    </source>
</evidence>